<evidence type="ECO:0000313" key="1">
    <source>
        <dbReference type="EMBL" id="KAA9332142.1"/>
    </source>
</evidence>
<accession>A0A7L4ZVM1</accession>
<dbReference type="Pfam" id="PF14054">
    <property type="entry name" value="DUF4249"/>
    <property type="match status" value="1"/>
</dbReference>
<dbReference type="EMBL" id="VTWU01000004">
    <property type="protein sequence ID" value="KAA9332142.1"/>
    <property type="molecule type" value="Genomic_DNA"/>
</dbReference>
<evidence type="ECO:0000313" key="2">
    <source>
        <dbReference type="Proteomes" id="UP000326380"/>
    </source>
</evidence>
<dbReference type="Proteomes" id="UP000326380">
    <property type="component" value="Unassembled WGS sequence"/>
</dbReference>
<name>A0A7L4ZVM1_9BACT</name>
<dbReference type="InterPro" id="IPR025345">
    <property type="entry name" value="DUF4249"/>
</dbReference>
<keyword evidence="2" id="KW-1185">Reference proteome</keyword>
<gene>
    <name evidence="1" type="ORF">F0P96_11680</name>
</gene>
<organism evidence="1 2">
    <name type="scientific">Hymenobacter busanensis</name>
    <dbReference type="NCBI Taxonomy" id="2607656"/>
    <lineage>
        <taxon>Bacteria</taxon>
        <taxon>Pseudomonadati</taxon>
        <taxon>Bacteroidota</taxon>
        <taxon>Cytophagia</taxon>
        <taxon>Cytophagales</taxon>
        <taxon>Hymenobacteraceae</taxon>
        <taxon>Hymenobacter</taxon>
    </lineage>
</organism>
<proteinExistence type="predicted"/>
<dbReference type="AlphaFoldDB" id="A0A7L4ZVM1"/>
<sequence length="344" mass="37308">MLKSLKFLAGTPPTFRPRRALGLLVGTAAAALLSACETDIEVPEPEHEPRVAVAYVLDANPASDKRLRELFDDRVPFVSVSQRLFDSRQLEGSTNATIEVRDGAGAVVERYKPRTGQPGQGGWGGGFNSTGRYEPLLGYTFRPGSSYTLRVSALNAPTAESRVTLPATVAIAEASLTPLRSTDPYNQLARLSVSFDDPSGAGNYYLVYALLRDANDNIVGAAFVDDETDGAVNVSRFRLSQPGSYSTEPFSDSGFDGRRLTLTNNVRYYVNNGGTFPGGPGATKYLDIVVSHITRDLYLFYNSRRVYQDNDGNPFAEPTPLYSNIEPGFGIFGGATDAVYRITL</sequence>
<comment type="caution">
    <text evidence="1">The sequence shown here is derived from an EMBL/GenBank/DDBJ whole genome shotgun (WGS) entry which is preliminary data.</text>
</comment>
<dbReference type="RefSeq" id="WP_151079084.1">
    <property type="nucleotide sequence ID" value="NZ_CP047647.1"/>
</dbReference>
<reference evidence="1 2" key="1">
    <citation type="submission" date="2019-09" db="EMBL/GenBank/DDBJ databases">
        <title>Genome sequence of Hymenobacter sp. M3.</title>
        <authorList>
            <person name="Srinivasan S."/>
        </authorList>
    </citation>
    <scope>NUCLEOTIDE SEQUENCE [LARGE SCALE GENOMIC DNA]</scope>
    <source>
        <strain evidence="1 2">M3</strain>
    </source>
</reference>
<protein>
    <submittedName>
        <fullName evidence="1">DUF4249 domain-containing protein</fullName>
    </submittedName>
</protein>